<protein>
    <submittedName>
        <fullName evidence="2">Uncharacterized protein</fullName>
    </submittedName>
</protein>
<feature type="transmembrane region" description="Helical" evidence="1">
    <location>
        <begin position="70"/>
        <end position="88"/>
    </location>
</feature>
<comment type="caution">
    <text evidence="2">The sequence shown here is derived from an EMBL/GenBank/DDBJ whole genome shotgun (WGS) entry which is preliminary data.</text>
</comment>
<sequence>MTIVERFPVSLAVLAVGAWVVPFDAVRFGTLCLLALVVVVLADICEMLMERPFAYRQKLSGPTIPVPVTVLELAVFVLIASVGSWVVSRDARTTIVYAGCLLAVRVAAMLASDKPWQAGPSQQENDRIAEQLHQATLDTMREIREEREAKLREWQRRRR</sequence>
<reference evidence="2" key="2">
    <citation type="journal article" date="2021" name="Sci. Rep.">
        <title>The distribution of antibiotic resistance genes in chicken gut microbiota commensals.</title>
        <authorList>
            <person name="Juricova H."/>
            <person name="Matiasovicova J."/>
            <person name="Kubasova T."/>
            <person name="Cejkova D."/>
            <person name="Rychlik I."/>
        </authorList>
    </citation>
    <scope>NUCLEOTIDE SEQUENCE</scope>
    <source>
        <strain evidence="2">An836</strain>
    </source>
</reference>
<proteinExistence type="predicted"/>
<reference evidence="2" key="1">
    <citation type="submission" date="2020-08" db="EMBL/GenBank/DDBJ databases">
        <authorList>
            <person name="Cejkova D."/>
            <person name="Kubasova T."/>
            <person name="Jahodarova E."/>
            <person name="Rychlik I."/>
        </authorList>
    </citation>
    <scope>NUCLEOTIDE SEQUENCE</scope>
    <source>
        <strain evidence="2">An836</strain>
    </source>
</reference>
<keyword evidence="3" id="KW-1185">Reference proteome</keyword>
<dbReference type="AlphaFoldDB" id="A0A938WYT0"/>
<feature type="transmembrane region" description="Helical" evidence="1">
    <location>
        <begin position="28"/>
        <end position="49"/>
    </location>
</feature>
<gene>
    <name evidence="2" type="ORF">H7U32_07165</name>
</gene>
<keyword evidence="1" id="KW-0472">Membrane</keyword>
<evidence type="ECO:0000313" key="3">
    <source>
        <dbReference type="Proteomes" id="UP000718821"/>
    </source>
</evidence>
<dbReference type="Proteomes" id="UP000718821">
    <property type="component" value="Unassembled WGS sequence"/>
</dbReference>
<keyword evidence="1" id="KW-0812">Transmembrane</keyword>
<dbReference type="RefSeq" id="WP_204469364.1">
    <property type="nucleotide sequence ID" value="NZ_JACLYU010000014.1"/>
</dbReference>
<organism evidence="2 3">
    <name type="scientific">Bifidobacterium pullorum subsp. saeculare</name>
    <dbReference type="NCBI Taxonomy" id="78257"/>
    <lineage>
        <taxon>Bacteria</taxon>
        <taxon>Bacillati</taxon>
        <taxon>Actinomycetota</taxon>
        <taxon>Actinomycetes</taxon>
        <taxon>Bifidobacteriales</taxon>
        <taxon>Bifidobacteriaceae</taxon>
        <taxon>Bifidobacterium</taxon>
    </lineage>
</organism>
<keyword evidence="1" id="KW-1133">Transmembrane helix</keyword>
<accession>A0A938WYT0</accession>
<evidence type="ECO:0000256" key="1">
    <source>
        <dbReference type="SAM" id="Phobius"/>
    </source>
</evidence>
<evidence type="ECO:0000313" key="2">
    <source>
        <dbReference type="EMBL" id="MBM6700080.1"/>
    </source>
</evidence>
<name>A0A938WYT0_9BIFI</name>
<dbReference type="EMBL" id="JACLYU010000014">
    <property type="protein sequence ID" value="MBM6700080.1"/>
    <property type="molecule type" value="Genomic_DNA"/>
</dbReference>